<evidence type="ECO:0000256" key="1">
    <source>
        <dbReference type="ARBA" id="ARBA00022490"/>
    </source>
</evidence>
<keyword evidence="8" id="KW-1185">Reference proteome</keyword>
<dbReference type="Proteomes" id="UP000251889">
    <property type="component" value="Unassembled WGS sequence"/>
</dbReference>
<keyword evidence="4 6" id="KW-0133">Cell shape</keyword>
<keyword evidence="2 6" id="KW-0547">Nucleotide-binding</keyword>
<dbReference type="SMART" id="SM00268">
    <property type="entry name" value="ACTIN"/>
    <property type="match status" value="1"/>
</dbReference>
<dbReference type="OrthoDB" id="9768127at2"/>
<reference evidence="7 8" key="1">
    <citation type="submission" date="2018-06" db="EMBL/GenBank/DDBJ databases">
        <title>Chryseolinea flavus sp. nov., a member of the phylum Bacteroidetes isolated from soil.</title>
        <authorList>
            <person name="Li Y."/>
            <person name="Wang J."/>
        </authorList>
    </citation>
    <scope>NUCLEOTIDE SEQUENCE [LARGE SCALE GENOMIC DNA]</scope>
    <source>
        <strain evidence="7 8">SDU1-6</strain>
    </source>
</reference>
<dbReference type="PANTHER" id="PTHR42749">
    <property type="entry name" value="CELL SHAPE-DETERMINING PROTEIN MREB"/>
    <property type="match status" value="1"/>
</dbReference>
<dbReference type="HAMAP" id="MF_02207">
    <property type="entry name" value="MreB"/>
    <property type="match status" value="1"/>
</dbReference>
<dbReference type="NCBIfam" id="NF010539">
    <property type="entry name" value="PRK13927.1"/>
    <property type="match status" value="1"/>
</dbReference>
<dbReference type="InterPro" id="IPR004753">
    <property type="entry name" value="MreB"/>
</dbReference>
<gene>
    <name evidence="6" type="primary">mreB</name>
    <name evidence="7" type="ORF">DQQ10_18585</name>
</gene>
<protein>
    <recommendedName>
        <fullName evidence="6">Cell shape-determining protein MreB</fullName>
    </recommendedName>
</protein>
<comment type="caution">
    <text evidence="7">The sequence shown here is derived from an EMBL/GenBank/DDBJ whole genome shotgun (WGS) entry which is preliminary data.</text>
</comment>
<sequence>MKFNVFRNKSFAIDLGNTNTLVSDQDGVKLCQPSCIVFDNKGQTVKAVGDQAYRMLEKNHEELRPVKPLRGGVIADYDSATRMIRELIKQADRNPSFFSGYDNILSSVPYHTTEVERRALRDAVDQFNARRTSLFYEPLAAALGIGLDIREPQGKMVIDIGGGITEIVVISLSGVAAFQSTKIAGDTFDEAIQDHFRRNYNMAIGLKTAEQVKINVGAVTTEIADKPAPMMVRGKDLVEGIPVTRKIDFNEVVFILEKSFSSIEHCIIQTLETCPPELAADIYENGLHITGGNALIRGIKERLEARIKLPVHLDEDGLTAVSRGAAVLLREPKKYKSILFE</sequence>
<keyword evidence="3 6" id="KW-0067">ATP-binding</keyword>
<evidence type="ECO:0000256" key="6">
    <source>
        <dbReference type="HAMAP-Rule" id="MF_02207"/>
    </source>
</evidence>
<evidence type="ECO:0000313" key="8">
    <source>
        <dbReference type="Proteomes" id="UP000251889"/>
    </source>
</evidence>
<dbReference type="RefSeq" id="WP_112748395.1">
    <property type="nucleotide sequence ID" value="NZ_QMFY01000010.1"/>
</dbReference>
<evidence type="ECO:0000256" key="2">
    <source>
        <dbReference type="ARBA" id="ARBA00022741"/>
    </source>
</evidence>
<proteinExistence type="inferred from homology"/>
<dbReference type="PRINTS" id="PR01652">
    <property type="entry name" value="SHAPEPROTEIN"/>
</dbReference>
<comment type="caution">
    <text evidence="6">Lacks conserved residue(s) required for the propagation of feature annotation.</text>
</comment>
<dbReference type="GO" id="GO:0005737">
    <property type="term" value="C:cytoplasm"/>
    <property type="evidence" value="ECO:0007669"/>
    <property type="project" value="UniProtKB-SubCell"/>
</dbReference>
<evidence type="ECO:0000256" key="4">
    <source>
        <dbReference type="ARBA" id="ARBA00022960"/>
    </source>
</evidence>
<dbReference type="SUPFAM" id="SSF53067">
    <property type="entry name" value="Actin-like ATPase domain"/>
    <property type="match status" value="2"/>
</dbReference>
<comment type="subunit">
    <text evidence="6">Forms polymers.</text>
</comment>
<dbReference type="InterPro" id="IPR004000">
    <property type="entry name" value="Actin"/>
</dbReference>
<dbReference type="Pfam" id="PF06723">
    <property type="entry name" value="MreB_Mbl"/>
    <property type="match status" value="1"/>
</dbReference>
<evidence type="ECO:0000256" key="3">
    <source>
        <dbReference type="ARBA" id="ARBA00022840"/>
    </source>
</evidence>
<dbReference type="Gene3D" id="3.30.420.40">
    <property type="match status" value="3"/>
</dbReference>
<evidence type="ECO:0000313" key="7">
    <source>
        <dbReference type="EMBL" id="RAV99608.1"/>
    </source>
</evidence>
<dbReference type="InterPro" id="IPR043129">
    <property type="entry name" value="ATPase_NBD"/>
</dbReference>
<comment type="subcellular location">
    <subcellularLocation>
        <location evidence="6">Cytoplasm</location>
    </subcellularLocation>
    <text evidence="6">Membrane-associated.</text>
</comment>
<comment type="similarity">
    <text evidence="5 6">Belongs to the FtsA/MreB family.</text>
</comment>
<evidence type="ECO:0000256" key="5">
    <source>
        <dbReference type="ARBA" id="ARBA00023458"/>
    </source>
</evidence>
<dbReference type="InterPro" id="IPR056546">
    <property type="entry name" value="MreB_MamK-like"/>
</dbReference>
<keyword evidence="1 6" id="KW-0963">Cytoplasm</keyword>
<dbReference type="AlphaFoldDB" id="A0A364XZ78"/>
<accession>A0A364XZ78</accession>
<dbReference type="GO" id="GO:0008360">
    <property type="term" value="P:regulation of cell shape"/>
    <property type="evidence" value="ECO:0007669"/>
    <property type="project" value="UniProtKB-UniRule"/>
</dbReference>
<dbReference type="EMBL" id="QMFY01000010">
    <property type="protein sequence ID" value="RAV99608.1"/>
    <property type="molecule type" value="Genomic_DNA"/>
</dbReference>
<feature type="binding site" evidence="6">
    <location>
        <begin position="210"/>
        <end position="213"/>
    </location>
    <ligand>
        <name>ATP</name>
        <dbReference type="ChEBI" id="CHEBI:30616"/>
    </ligand>
</feature>
<comment type="function">
    <text evidence="6">Forms membrane-associated dynamic filaments that are essential for cell shape determination. Acts by regulating cell wall synthesis and cell elongation, and thus cell shape. A feedback loop between cell geometry and MreB localization may maintain elongated cell shape by targeting cell wall growth to regions of negative cell wall curvature.</text>
</comment>
<name>A0A364XZ78_9BACT</name>
<dbReference type="PANTHER" id="PTHR42749:SF1">
    <property type="entry name" value="CELL SHAPE-DETERMINING PROTEIN MREB"/>
    <property type="match status" value="1"/>
</dbReference>
<organism evidence="7 8">
    <name type="scientific">Pseudochryseolinea flava</name>
    <dbReference type="NCBI Taxonomy" id="2059302"/>
    <lineage>
        <taxon>Bacteria</taxon>
        <taxon>Pseudomonadati</taxon>
        <taxon>Bacteroidota</taxon>
        <taxon>Cytophagia</taxon>
        <taxon>Cytophagales</taxon>
        <taxon>Fulvivirgaceae</taxon>
        <taxon>Pseudochryseolinea</taxon>
    </lineage>
</organism>
<dbReference type="GO" id="GO:0005524">
    <property type="term" value="F:ATP binding"/>
    <property type="evidence" value="ECO:0007669"/>
    <property type="project" value="UniProtKB-KW"/>
</dbReference>
<dbReference type="CDD" id="cd10225">
    <property type="entry name" value="ASKHA_NBD_MreB-like"/>
    <property type="match status" value="1"/>
</dbReference>
<dbReference type="GO" id="GO:0000902">
    <property type="term" value="P:cell morphogenesis"/>
    <property type="evidence" value="ECO:0007669"/>
    <property type="project" value="InterPro"/>
</dbReference>